<dbReference type="OrthoDB" id="3236720at2759"/>
<protein>
    <submittedName>
        <fullName evidence="1">Uncharacterized protein</fullName>
    </submittedName>
</protein>
<dbReference type="Proteomes" id="UP000518752">
    <property type="component" value="Unassembled WGS sequence"/>
</dbReference>
<evidence type="ECO:0000313" key="2">
    <source>
        <dbReference type="Proteomes" id="UP000518752"/>
    </source>
</evidence>
<gene>
    <name evidence="1" type="ORF">D9757_011063</name>
</gene>
<dbReference type="EMBL" id="JAACJN010000130">
    <property type="protein sequence ID" value="KAF5369138.1"/>
    <property type="molecule type" value="Genomic_DNA"/>
</dbReference>
<comment type="caution">
    <text evidence="1">The sequence shown here is derived from an EMBL/GenBank/DDBJ whole genome shotgun (WGS) entry which is preliminary data.</text>
</comment>
<evidence type="ECO:0000313" key="1">
    <source>
        <dbReference type="EMBL" id="KAF5369138.1"/>
    </source>
</evidence>
<organism evidence="1 2">
    <name type="scientific">Collybiopsis confluens</name>
    <dbReference type="NCBI Taxonomy" id="2823264"/>
    <lineage>
        <taxon>Eukaryota</taxon>
        <taxon>Fungi</taxon>
        <taxon>Dikarya</taxon>
        <taxon>Basidiomycota</taxon>
        <taxon>Agaricomycotina</taxon>
        <taxon>Agaricomycetes</taxon>
        <taxon>Agaricomycetidae</taxon>
        <taxon>Agaricales</taxon>
        <taxon>Marasmiineae</taxon>
        <taxon>Omphalotaceae</taxon>
        <taxon>Collybiopsis</taxon>
    </lineage>
</organism>
<keyword evidence="2" id="KW-1185">Reference proteome</keyword>
<proteinExistence type="predicted"/>
<name>A0A8H5GPX5_9AGAR</name>
<sequence length="322" mass="35520">MSVTRQRILPLLPLSFHLTSFKSWNVRVTARSCPETCARCIIGLHSQSQKWIDIPVEDYIIWSNSPPQTTFNPPSSFFLIVFWPGRLLRSLFYYPSRTFLHTPHITLQSYSFHATFIEIMFAKIALPLLSLSALAGSALALPFNPEIQSLNRRYVSFDNYGSISSFDGFDNFYGVDNFSGEISVSDQVVVQQEVEVCQSVSIEIVQQKLLVLQEIAKRIVTEQICEVETQTVVFQQFLSSSSHFSSDLLRTSGLQVGYDSSIASHFSDMFESDGSLSTSDLGFSGSSLGSGYVVPTGNNWDSSSSPSSVGSAYSAALSAVSA</sequence>
<dbReference type="AlphaFoldDB" id="A0A8H5GPX5"/>
<accession>A0A8H5GPX5</accession>
<reference evidence="1 2" key="1">
    <citation type="journal article" date="2020" name="ISME J.">
        <title>Uncovering the hidden diversity of litter-decomposition mechanisms in mushroom-forming fungi.</title>
        <authorList>
            <person name="Floudas D."/>
            <person name="Bentzer J."/>
            <person name="Ahren D."/>
            <person name="Johansson T."/>
            <person name="Persson P."/>
            <person name="Tunlid A."/>
        </authorList>
    </citation>
    <scope>NUCLEOTIDE SEQUENCE [LARGE SCALE GENOMIC DNA]</scope>
    <source>
        <strain evidence="1 2">CBS 406.79</strain>
    </source>
</reference>